<dbReference type="InterPro" id="IPR032710">
    <property type="entry name" value="NTF2-like_dom_sf"/>
</dbReference>
<organism evidence="2 3">
    <name type="scientific">Rahnella sp. (strain Y9602)</name>
    <dbReference type="NCBI Taxonomy" id="2703885"/>
    <lineage>
        <taxon>Bacteria</taxon>
        <taxon>Pseudomonadati</taxon>
        <taxon>Pseudomonadota</taxon>
        <taxon>Gammaproteobacteria</taxon>
        <taxon>Enterobacterales</taxon>
        <taxon>Yersiniaceae</taxon>
        <taxon>Rahnella</taxon>
    </lineage>
</organism>
<keyword evidence="3" id="KW-1185">Reference proteome</keyword>
<dbReference type="Pfam" id="PF12680">
    <property type="entry name" value="SnoaL_2"/>
    <property type="match status" value="1"/>
</dbReference>
<comment type="caution">
    <text evidence="2">The sequence shown here is derived from an EMBL/GenBank/DDBJ whole genome shotgun (WGS) entry which is preliminary data.</text>
</comment>
<dbReference type="Proteomes" id="UP001598201">
    <property type="component" value="Unassembled WGS sequence"/>
</dbReference>
<reference evidence="2 3" key="1">
    <citation type="submission" date="2024-09" db="EMBL/GenBank/DDBJ databases">
        <title>Genomes of Rahnella.</title>
        <authorList>
            <person name="Mnguni F.C."/>
            <person name="Shin G.Y."/>
            <person name="Coutinho T."/>
        </authorList>
    </citation>
    <scope>NUCLEOTIDE SEQUENCE [LARGE SCALE GENOMIC DNA]</scope>
    <source>
        <strain evidence="2 3">20WA0057</strain>
    </source>
</reference>
<proteinExistence type="predicted"/>
<name>A0ABW6CFN4_RAHSY</name>
<dbReference type="SUPFAM" id="SSF54427">
    <property type="entry name" value="NTF2-like"/>
    <property type="match status" value="1"/>
</dbReference>
<protein>
    <submittedName>
        <fullName evidence="2">Nuclear transport factor 2 family protein</fullName>
    </submittedName>
</protein>
<sequence length="151" mass="17559">MMLKHASEHATPADVLTRLCEFYRHLDTSRLPQLSLIYHPNVVFIDPVSHYDGVDALEHYFAQLLEKTNYCRFEIQPPLIQGDEVSLFWRMEFSHPALKKGQAMFLDGTSHLRLNENLIIYQRDYYDLGAMLYEHIPVLGGVVRAVKARLK</sequence>
<dbReference type="Gene3D" id="3.10.450.50">
    <property type="match status" value="1"/>
</dbReference>
<dbReference type="InterPro" id="IPR037401">
    <property type="entry name" value="SnoaL-like"/>
</dbReference>
<dbReference type="EMBL" id="JBHUCJ010000066">
    <property type="protein sequence ID" value="MFD3225959.1"/>
    <property type="molecule type" value="Genomic_DNA"/>
</dbReference>
<accession>A0ABW6CFN4</accession>
<feature type="domain" description="SnoaL-like" evidence="1">
    <location>
        <begin position="21"/>
        <end position="120"/>
    </location>
</feature>
<dbReference type="RefSeq" id="WP_254312938.1">
    <property type="nucleotide sequence ID" value="NZ_JAFMPD010000105.1"/>
</dbReference>
<evidence type="ECO:0000313" key="3">
    <source>
        <dbReference type="Proteomes" id="UP001598201"/>
    </source>
</evidence>
<gene>
    <name evidence="2" type="ORF">ACFPK4_20635</name>
</gene>
<evidence type="ECO:0000259" key="1">
    <source>
        <dbReference type="Pfam" id="PF12680"/>
    </source>
</evidence>
<evidence type="ECO:0000313" key="2">
    <source>
        <dbReference type="EMBL" id="MFD3225959.1"/>
    </source>
</evidence>